<evidence type="ECO:0000256" key="1">
    <source>
        <dbReference type="ARBA" id="ARBA00001561"/>
    </source>
</evidence>
<dbReference type="GO" id="GO:0008745">
    <property type="term" value="F:N-acetylmuramoyl-L-alanine amidase activity"/>
    <property type="evidence" value="ECO:0007669"/>
    <property type="project" value="UniProtKB-EC"/>
</dbReference>
<comment type="catalytic activity">
    <reaction evidence="1">
        <text>Hydrolyzes the link between N-acetylmuramoyl residues and L-amino acid residues in certain cell-wall glycopeptides.</text>
        <dbReference type="EC" id="3.5.1.28"/>
    </reaction>
</comment>
<accession>A0A3M9N629</accession>
<dbReference type="InterPro" id="IPR021731">
    <property type="entry name" value="AMIN_dom"/>
</dbReference>
<dbReference type="EMBL" id="RJJE01000001">
    <property type="protein sequence ID" value="RNI33261.1"/>
    <property type="molecule type" value="Genomic_DNA"/>
</dbReference>
<dbReference type="Pfam" id="PF01520">
    <property type="entry name" value="Amidase_3"/>
    <property type="match status" value="1"/>
</dbReference>
<evidence type="ECO:0000256" key="2">
    <source>
        <dbReference type="ARBA" id="ARBA00011901"/>
    </source>
</evidence>
<dbReference type="InterPro" id="IPR002508">
    <property type="entry name" value="MurNAc-LAA_cat"/>
</dbReference>
<feature type="domain" description="MurNAc-LAA" evidence="4">
    <location>
        <begin position="394"/>
        <end position="502"/>
    </location>
</feature>
<dbReference type="InterPro" id="IPR050695">
    <property type="entry name" value="N-acetylmuramoyl_amidase_3"/>
</dbReference>
<name>A0A3M9N629_9BACT</name>
<gene>
    <name evidence="5" type="ORF">EFA69_02290</name>
</gene>
<evidence type="ECO:0000256" key="3">
    <source>
        <dbReference type="ARBA" id="ARBA00022801"/>
    </source>
</evidence>
<dbReference type="PANTHER" id="PTHR30404:SF0">
    <property type="entry name" value="N-ACETYLMURAMOYL-L-ALANINE AMIDASE AMIC"/>
    <property type="match status" value="1"/>
</dbReference>
<dbReference type="Proteomes" id="UP000271010">
    <property type="component" value="Unassembled WGS sequence"/>
</dbReference>
<dbReference type="RefSeq" id="WP_123131448.1">
    <property type="nucleotide sequence ID" value="NZ_RJJE01000001.1"/>
</dbReference>
<keyword evidence="6" id="KW-1185">Reference proteome</keyword>
<keyword evidence="3" id="KW-0378">Hydrolase</keyword>
<dbReference type="OrthoDB" id="9806267at2"/>
<dbReference type="SUPFAM" id="SSF53187">
    <property type="entry name" value="Zn-dependent exopeptidases"/>
    <property type="match status" value="1"/>
</dbReference>
<sequence length="513" mass="57046">MKSVVPLLLLCLTGHLSSAQKVQPKKTAPAPVVTATSSKLDSIKVEYVRTEPNAELWLQPGDRLHLRVKSVPGLKVSLWNKLPLQELPAAQNKGVAGLYVGTYILQPTDTMTNRPVPVLLEDSAGTKTTVYTATTVTVLNPAQPIYGLTQGKMPYMNYGLGEDRLGGAKIGFVDSLVRVQINGKVGKDYRIKLSNHLNAYIPEQQVRREGPTTFTGESLTSSWSATGEGPKGKYDVVRVAVGQRLPYTSYMDVNPTRIVVDVYGAVSNTNWMTLHRTLREVKNVQYQQIASDVYRILIDLKHPQPWGYSVGYQGTSLVIRVKRQPEKLKLKHLTIAVDAGHGGTNVGTKGKTGIPEKEITLKIAQQLKKELEKTKATVVMTRETDVTVDNLERVRILREAQPDLLVSVHVNSAGRPEVQGTSTYYRHVAFRPLSQALYEEVLKLGLKEFGNIGGFNFALNAPTEFPNALVETAFSSNPEDEQRLINPHFQQDMAKQIRKGVQRFLKETRKRKE</sequence>
<organism evidence="5 6">
    <name type="scientific">Rufibacter immobilis</name>
    <dbReference type="NCBI Taxonomy" id="1348778"/>
    <lineage>
        <taxon>Bacteria</taxon>
        <taxon>Pseudomonadati</taxon>
        <taxon>Bacteroidota</taxon>
        <taxon>Cytophagia</taxon>
        <taxon>Cytophagales</taxon>
        <taxon>Hymenobacteraceae</taxon>
        <taxon>Rufibacter</taxon>
    </lineage>
</organism>
<dbReference type="CDD" id="cd02696">
    <property type="entry name" value="MurNAc-LAA"/>
    <property type="match status" value="1"/>
</dbReference>
<dbReference type="EC" id="3.5.1.28" evidence="2"/>
<dbReference type="Gene3D" id="2.60.40.3500">
    <property type="match status" value="1"/>
</dbReference>
<reference evidence="5 6" key="1">
    <citation type="submission" date="2018-11" db="EMBL/GenBank/DDBJ databases">
        <title>Rufibacter latericius sp. nov., isolated from water in Baiyang Lake.</title>
        <authorList>
            <person name="Yang Y."/>
        </authorList>
    </citation>
    <scope>NUCLEOTIDE SEQUENCE [LARGE SCALE GENOMIC DNA]</scope>
    <source>
        <strain evidence="5 6">MCC P1</strain>
    </source>
</reference>
<proteinExistence type="predicted"/>
<evidence type="ECO:0000313" key="5">
    <source>
        <dbReference type="EMBL" id="RNI33261.1"/>
    </source>
</evidence>
<dbReference type="GO" id="GO:0030288">
    <property type="term" value="C:outer membrane-bounded periplasmic space"/>
    <property type="evidence" value="ECO:0007669"/>
    <property type="project" value="TreeGrafter"/>
</dbReference>
<dbReference type="PANTHER" id="PTHR30404">
    <property type="entry name" value="N-ACETYLMURAMOYL-L-ALANINE AMIDASE"/>
    <property type="match status" value="1"/>
</dbReference>
<protein>
    <recommendedName>
        <fullName evidence="2">N-acetylmuramoyl-L-alanine amidase</fullName>
        <ecNumber evidence="2">3.5.1.28</ecNumber>
    </recommendedName>
</protein>
<dbReference type="AlphaFoldDB" id="A0A3M9N629"/>
<dbReference type="GO" id="GO:0009253">
    <property type="term" value="P:peptidoglycan catabolic process"/>
    <property type="evidence" value="ECO:0007669"/>
    <property type="project" value="InterPro"/>
</dbReference>
<dbReference type="Pfam" id="PF11741">
    <property type="entry name" value="AMIN"/>
    <property type="match status" value="1"/>
</dbReference>
<comment type="caution">
    <text evidence="5">The sequence shown here is derived from an EMBL/GenBank/DDBJ whole genome shotgun (WGS) entry which is preliminary data.</text>
</comment>
<evidence type="ECO:0000259" key="4">
    <source>
        <dbReference type="SMART" id="SM00646"/>
    </source>
</evidence>
<dbReference type="Gene3D" id="3.40.630.40">
    <property type="entry name" value="Zn-dependent exopeptidases"/>
    <property type="match status" value="1"/>
</dbReference>
<dbReference type="SMART" id="SM00646">
    <property type="entry name" value="Ami_3"/>
    <property type="match status" value="1"/>
</dbReference>
<evidence type="ECO:0000313" key="6">
    <source>
        <dbReference type="Proteomes" id="UP000271010"/>
    </source>
</evidence>